<accession>A0A5S9PML0</accession>
<evidence type="ECO:0000313" key="3">
    <source>
        <dbReference type="Proteomes" id="UP000439591"/>
    </source>
</evidence>
<reference evidence="2 3" key="1">
    <citation type="submission" date="2019-11" db="EMBL/GenBank/DDBJ databases">
        <authorList>
            <person name="Holert J."/>
        </authorList>
    </citation>
    <scope>NUCLEOTIDE SEQUENCE [LARGE SCALE GENOMIC DNA]</scope>
    <source>
        <strain evidence="2">BC3_2A</strain>
    </source>
</reference>
<protein>
    <submittedName>
        <fullName evidence="2">Uncharacterized protein</fullName>
    </submittedName>
</protein>
<keyword evidence="1" id="KW-1133">Transmembrane helix</keyword>
<evidence type="ECO:0000313" key="2">
    <source>
        <dbReference type="EMBL" id="CAA0105702.1"/>
    </source>
</evidence>
<dbReference type="AlphaFoldDB" id="A0A5S9PML0"/>
<keyword evidence="1" id="KW-0472">Membrane</keyword>
<keyword evidence="1" id="KW-0812">Transmembrane</keyword>
<evidence type="ECO:0000256" key="1">
    <source>
        <dbReference type="SAM" id="Phobius"/>
    </source>
</evidence>
<dbReference type="Proteomes" id="UP000439591">
    <property type="component" value="Unassembled WGS sequence"/>
</dbReference>
<sequence>MSGANALGISRVLREAYSEVDGSPIELGMTVGSLGVTVGFFGMAVGSLGMTMGLNWGGGETVIPDTDPDPDPERVSV</sequence>
<dbReference type="RefSeq" id="WP_159287816.1">
    <property type="nucleotide sequence ID" value="NZ_CACSIM010000003.1"/>
</dbReference>
<proteinExistence type="predicted"/>
<organism evidence="2 3">
    <name type="scientific">Zhongshania aliphaticivorans</name>
    <dbReference type="NCBI Taxonomy" id="1470434"/>
    <lineage>
        <taxon>Bacteria</taxon>
        <taxon>Pseudomonadati</taxon>
        <taxon>Pseudomonadota</taxon>
        <taxon>Gammaproteobacteria</taxon>
        <taxon>Cellvibrionales</taxon>
        <taxon>Spongiibacteraceae</taxon>
        <taxon>Zhongshania</taxon>
    </lineage>
</organism>
<gene>
    <name evidence="2" type="ORF">KFEGEMFD_02272</name>
</gene>
<dbReference type="EMBL" id="CACSIM010000003">
    <property type="protein sequence ID" value="CAA0105702.1"/>
    <property type="molecule type" value="Genomic_DNA"/>
</dbReference>
<name>A0A5S9PML0_9GAMM</name>
<feature type="transmembrane region" description="Helical" evidence="1">
    <location>
        <begin position="27"/>
        <end position="48"/>
    </location>
</feature>